<protein>
    <submittedName>
        <fullName evidence="2">Uncharacterized protein</fullName>
    </submittedName>
</protein>
<feature type="region of interest" description="Disordered" evidence="1">
    <location>
        <begin position="1"/>
        <end position="35"/>
    </location>
</feature>
<proteinExistence type="predicted"/>
<evidence type="ECO:0000313" key="2">
    <source>
        <dbReference type="EMBL" id="QRC94631.1"/>
    </source>
</evidence>
<dbReference type="AlphaFoldDB" id="A0A7U2EWX8"/>
<reference evidence="3" key="1">
    <citation type="journal article" date="2021" name="BMC Genomics">
        <title>Chromosome-level genome assembly and manually-curated proteome of model necrotroph Parastagonospora nodorum Sn15 reveals a genome-wide trove of candidate effector homologs, and redundancy of virulence-related functions within an accessory chromosome.</title>
        <authorList>
            <person name="Bertazzoni S."/>
            <person name="Jones D.A.B."/>
            <person name="Phan H.T."/>
            <person name="Tan K.-C."/>
            <person name="Hane J.K."/>
        </authorList>
    </citation>
    <scope>NUCLEOTIDE SEQUENCE [LARGE SCALE GENOMIC DNA]</scope>
    <source>
        <strain evidence="3">SN15 / ATCC MYA-4574 / FGSC 10173)</strain>
    </source>
</reference>
<accession>A0A7U2EWX8</accession>
<evidence type="ECO:0000313" key="3">
    <source>
        <dbReference type="Proteomes" id="UP000663193"/>
    </source>
</evidence>
<keyword evidence="3" id="KW-1185">Reference proteome</keyword>
<gene>
    <name evidence="2" type="ORF">JI435_078560</name>
</gene>
<dbReference type="Proteomes" id="UP000663193">
    <property type="component" value="Chromosome 4"/>
</dbReference>
<feature type="compositionally biased region" description="Basic and acidic residues" evidence="1">
    <location>
        <begin position="1"/>
        <end position="13"/>
    </location>
</feature>
<sequence>MNAATDRVDDDGVRAPGAAQEPETPDETTNPASAPIPSYEAAIGLAPPAIPAIVPQVAPLPEELPDYTPIDSNQTTFMIYGTFIHTPNGPAYHLSSLLDAHIAKLRIRRLRAEDIALIEAGRSRNVPFDIASTLYEAHDPPFLQNEYYIQSKTHSGWPGVLQLQFGFRSWHVRQVMQQGMTPQALLTCGKAGSLKRRISERRNELVPSVWKDVHGRVLATEVLKLEGGKMLPTIELSKDLGQVWRELMLALWVSRLWAGFGAGSGG</sequence>
<evidence type="ECO:0000256" key="1">
    <source>
        <dbReference type="SAM" id="MobiDB-lite"/>
    </source>
</evidence>
<dbReference type="VEuPathDB" id="FungiDB:JI435_078560"/>
<dbReference type="EMBL" id="CP069026">
    <property type="protein sequence ID" value="QRC94631.1"/>
    <property type="molecule type" value="Genomic_DNA"/>
</dbReference>
<dbReference type="OrthoDB" id="4196148at2759"/>
<name>A0A7U2EWX8_PHANO</name>
<organism evidence="2 3">
    <name type="scientific">Phaeosphaeria nodorum (strain SN15 / ATCC MYA-4574 / FGSC 10173)</name>
    <name type="common">Glume blotch fungus</name>
    <name type="synonym">Parastagonospora nodorum</name>
    <dbReference type="NCBI Taxonomy" id="321614"/>
    <lineage>
        <taxon>Eukaryota</taxon>
        <taxon>Fungi</taxon>
        <taxon>Dikarya</taxon>
        <taxon>Ascomycota</taxon>
        <taxon>Pezizomycotina</taxon>
        <taxon>Dothideomycetes</taxon>
        <taxon>Pleosporomycetidae</taxon>
        <taxon>Pleosporales</taxon>
        <taxon>Pleosporineae</taxon>
        <taxon>Phaeosphaeriaceae</taxon>
        <taxon>Parastagonospora</taxon>
    </lineage>
</organism>